<dbReference type="InterPro" id="IPR019421">
    <property type="entry name" value="7TM_GPCR_serpentine_rcpt_Srd"/>
</dbReference>
<comment type="similarity">
    <text evidence="2">Belongs to the nematode receptor-like protein srd family.</text>
</comment>
<proteinExistence type="inferred from homology"/>
<dbReference type="Proteomes" id="UP000005239">
    <property type="component" value="Unassembled WGS sequence"/>
</dbReference>
<accession>A0A8R1UVC9</accession>
<accession>A0A2A6CN57</accession>
<keyword evidence="4" id="KW-1133">Transmembrane helix</keyword>
<evidence type="ECO:0000256" key="1">
    <source>
        <dbReference type="ARBA" id="ARBA00004141"/>
    </source>
</evidence>
<keyword evidence="5" id="KW-0472">Membrane</keyword>
<gene>
    <name evidence="6" type="primary">WBGene00280124</name>
</gene>
<comment type="subcellular location">
    <subcellularLocation>
        <location evidence="1">Membrane</location>
        <topology evidence="1">Multi-pass membrane protein</topology>
    </subcellularLocation>
</comment>
<reference evidence="7" key="1">
    <citation type="journal article" date="2008" name="Nat. Genet.">
        <title>The Pristionchus pacificus genome provides a unique perspective on nematode lifestyle and parasitism.</title>
        <authorList>
            <person name="Dieterich C."/>
            <person name="Clifton S.W."/>
            <person name="Schuster L.N."/>
            <person name="Chinwalla A."/>
            <person name="Delehaunty K."/>
            <person name="Dinkelacker I."/>
            <person name="Fulton L."/>
            <person name="Fulton R."/>
            <person name="Godfrey J."/>
            <person name="Minx P."/>
            <person name="Mitreva M."/>
            <person name="Roeseler W."/>
            <person name="Tian H."/>
            <person name="Witte H."/>
            <person name="Yang S.P."/>
            <person name="Wilson R.K."/>
            <person name="Sommer R.J."/>
        </authorList>
    </citation>
    <scope>NUCLEOTIDE SEQUENCE [LARGE SCALE GENOMIC DNA]</scope>
    <source>
        <strain evidence="7">PS312</strain>
    </source>
</reference>
<evidence type="ECO:0000256" key="2">
    <source>
        <dbReference type="ARBA" id="ARBA00009166"/>
    </source>
</evidence>
<evidence type="ECO:0000313" key="7">
    <source>
        <dbReference type="Proteomes" id="UP000005239"/>
    </source>
</evidence>
<organism evidence="6 7">
    <name type="scientific">Pristionchus pacificus</name>
    <name type="common">Parasitic nematode worm</name>
    <dbReference type="NCBI Taxonomy" id="54126"/>
    <lineage>
        <taxon>Eukaryota</taxon>
        <taxon>Metazoa</taxon>
        <taxon>Ecdysozoa</taxon>
        <taxon>Nematoda</taxon>
        <taxon>Chromadorea</taxon>
        <taxon>Rhabditida</taxon>
        <taxon>Rhabditina</taxon>
        <taxon>Diplogasteromorpha</taxon>
        <taxon>Diplogasteroidea</taxon>
        <taxon>Neodiplogasteridae</taxon>
        <taxon>Pristionchus</taxon>
    </lineage>
</organism>
<evidence type="ECO:0000256" key="3">
    <source>
        <dbReference type="ARBA" id="ARBA00022692"/>
    </source>
</evidence>
<name>A0A2A6CN57_PRIPA</name>
<dbReference type="GO" id="GO:0016020">
    <property type="term" value="C:membrane"/>
    <property type="evidence" value="ECO:0007669"/>
    <property type="project" value="UniProtKB-SubCell"/>
</dbReference>
<dbReference type="Pfam" id="PF10317">
    <property type="entry name" value="7TM_GPCR_Srd"/>
    <property type="match status" value="1"/>
</dbReference>
<evidence type="ECO:0000256" key="4">
    <source>
        <dbReference type="ARBA" id="ARBA00022989"/>
    </source>
</evidence>
<evidence type="ECO:0000256" key="5">
    <source>
        <dbReference type="ARBA" id="ARBA00023136"/>
    </source>
</evidence>
<dbReference type="PANTHER" id="PTHR22945:SF40">
    <property type="entry name" value="SERPENTINE RECEPTOR, CLASS D (DELTA)-RELATED"/>
    <property type="match status" value="1"/>
</dbReference>
<keyword evidence="3" id="KW-0812">Transmembrane</keyword>
<reference evidence="6" key="2">
    <citation type="submission" date="2022-06" db="UniProtKB">
        <authorList>
            <consortium name="EnsemblMetazoa"/>
        </authorList>
    </citation>
    <scope>IDENTIFICATION</scope>
    <source>
        <strain evidence="6">PS312</strain>
    </source>
</reference>
<dbReference type="InterPro" id="IPR050920">
    <property type="entry name" value="Nematode_rcpt-like_delta"/>
</dbReference>
<dbReference type="AlphaFoldDB" id="A0A2A6CN57"/>
<dbReference type="PANTHER" id="PTHR22945">
    <property type="entry name" value="SERPENTINE RECEPTOR, CLASS D DELTA"/>
    <property type="match status" value="1"/>
</dbReference>
<sequence length="69" mass="7886">MHALTYQMLLPLGVAIVTLVWLLDFCSKIYSSQFQQRFIIVGIGFPTLASPIINMIFITPYRNCFTISK</sequence>
<keyword evidence="7" id="KW-1185">Reference proteome</keyword>
<evidence type="ECO:0000313" key="6">
    <source>
        <dbReference type="EnsemblMetazoa" id="PPA41755.1"/>
    </source>
</evidence>
<dbReference type="EnsemblMetazoa" id="PPA41755.1">
    <property type="protein sequence ID" value="PPA41755.1"/>
    <property type="gene ID" value="WBGene00280124"/>
</dbReference>
<protein>
    <submittedName>
        <fullName evidence="6">G protein-coupled receptor</fullName>
    </submittedName>
</protein>